<organism evidence="1 2">
    <name type="scientific">Panagrolaimus sp. PS1159</name>
    <dbReference type="NCBI Taxonomy" id="55785"/>
    <lineage>
        <taxon>Eukaryota</taxon>
        <taxon>Metazoa</taxon>
        <taxon>Ecdysozoa</taxon>
        <taxon>Nematoda</taxon>
        <taxon>Chromadorea</taxon>
        <taxon>Rhabditida</taxon>
        <taxon>Tylenchina</taxon>
        <taxon>Panagrolaimomorpha</taxon>
        <taxon>Panagrolaimoidea</taxon>
        <taxon>Panagrolaimidae</taxon>
        <taxon>Panagrolaimus</taxon>
    </lineage>
</organism>
<dbReference type="Proteomes" id="UP000887580">
    <property type="component" value="Unplaced"/>
</dbReference>
<proteinExistence type="predicted"/>
<accession>A0AC35F382</accession>
<sequence length="279" mass="32989">MDKHITATTCKNENGDKCVKLCKRDHFCEALKYESRNYDFDSTKQIFEGSDFVIHDFQDRGSDFEIHDFQDRGILRKWIVIFPLIDNRSKCYEYSWAKGVKKYECKGCLAKKKRVSAELFQNKNGTKYVKLGPQKHICELRKYNPHKFTAEEFVEAPNFEIIKFEENGISKQRLFIFTNSEKTKCYEFYWRNVGKHFACGACEGKDKYTAAKLEERNDGTKYIRLLSSLHVCEIKDYIPDKYSLDETKRIVEKSNFEIFDYQRNNISKSMLVIFCPTNI</sequence>
<evidence type="ECO:0000313" key="1">
    <source>
        <dbReference type="Proteomes" id="UP000887580"/>
    </source>
</evidence>
<protein>
    <submittedName>
        <fullName evidence="2">Uncharacterized protein</fullName>
    </submittedName>
</protein>
<reference evidence="2" key="1">
    <citation type="submission" date="2022-11" db="UniProtKB">
        <authorList>
            <consortium name="WormBaseParasite"/>
        </authorList>
    </citation>
    <scope>IDENTIFICATION</scope>
</reference>
<name>A0AC35F382_9BILA</name>
<evidence type="ECO:0000313" key="2">
    <source>
        <dbReference type="WBParaSite" id="PS1159_v2.g12697.t1"/>
    </source>
</evidence>
<dbReference type="WBParaSite" id="PS1159_v2.g12697.t1">
    <property type="protein sequence ID" value="PS1159_v2.g12697.t1"/>
    <property type="gene ID" value="PS1159_v2.g12697"/>
</dbReference>